<evidence type="ECO:0000313" key="3">
    <source>
        <dbReference type="Proteomes" id="UP001144341"/>
    </source>
</evidence>
<dbReference type="Proteomes" id="UP001144341">
    <property type="component" value="Unassembled WGS sequence"/>
</dbReference>
<dbReference type="SUPFAM" id="SSF49299">
    <property type="entry name" value="PKD domain"/>
    <property type="match status" value="2"/>
</dbReference>
<accession>A0ABT4KUB1</accession>
<reference evidence="2" key="1">
    <citation type="submission" date="2022-12" db="EMBL/GenBank/DDBJ databases">
        <title>Genome sequence of SJ11.</title>
        <authorList>
            <person name="Woo H."/>
        </authorList>
    </citation>
    <scope>NUCLEOTIDE SEQUENCE</scope>
    <source>
        <strain evidence="2">SJ11</strain>
    </source>
</reference>
<evidence type="ECO:0000259" key="1">
    <source>
        <dbReference type="PROSITE" id="PS50093"/>
    </source>
</evidence>
<feature type="domain" description="PKD" evidence="1">
    <location>
        <begin position="517"/>
        <end position="579"/>
    </location>
</feature>
<dbReference type="InterPro" id="IPR022409">
    <property type="entry name" value="PKD/Chitinase_dom"/>
</dbReference>
<dbReference type="Pfam" id="PF13585">
    <property type="entry name" value="CHU_C"/>
    <property type="match status" value="1"/>
</dbReference>
<dbReference type="InterPro" id="IPR013783">
    <property type="entry name" value="Ig-like_fold"/>
</dbReference>
<protein>
    <submittedName>
        <fullName evidence="2">Gliding motility-associated C-terminal domain-containing protein</fullName>
    </submittedName>
</protein>
<sequence>MLCNGLKLYALAAVPTNDDMANAIELKSLSAYCSASGAFNNMDATASGYKKGSFWNSEGKDIWFKFTAIATDISVNITGKSGTNANTLVNPLAAVYLLENKLLTELIGSMTSSNNLTTLYKGGLSIGQEYYIRISAENDATGSFQLCINNYNPPKKPGQDCSSASILCNKETFTELNISGAGSNNKESAGSCLSTESNSAWYTWTAANDGTLTFIITPTAITDDIDWVLYDLGVNGDCKNILSKNAIRCAAGSGVNCMPIYYQTGMDNTSTDLTEQSGCVTGQDGFVKFVDMVSDHVYALLVDNFSNGNNGFTISFSGTGEFKGPSSKISMQANAPCSKNQSFTFSSTGANYNALKWNFGTDANTAPASGQGPYEVTYNSPGKKTVVLEAIGARGCSTISSYSFNVSFQPDKPVITASKKSYCIGDQLVLSISEVENAIYSWIGPDNFKAETATISVPVTSSRQAGDYSVSIKLNGCESDQAIMTIPAIINKPIAGFTTDPLLPGKFAVPAPISFINQSQDATTYEWDFGDGTISAEANPTHLYTNAGVYTINLRAFSVNGCMSEANVNNLVMLQSSALLIPNSFSPNGDGINDEFNINITNLKKFQINIFNRYGDRIFSSNNLFDSWKGDRNGQSVPVGAYYYLINGIDLFNKEIKYSGSITLFR</sequence>
<dbReference type="Pfam" id="PF18911">
    <property type="entry name" value="PKD_4"/>
    <property type="match status" value="1"/>
</dbReference>
<organism evidence="2 3">
    <name type="scientific">Pedobacter rhodius</name>
    <dbReference type="NCBI Taxonomy" id="3004098"/>
    <lineage>
        <taxon>Bacteria</taxon>
        <taxon>Pseudomonadati</taxon>
        <taxon>Bacteroidota</taxon>
        <taxon>Sphingobacteriia</taxon>
        <taxon>Sphingobacteriales</taxon>
        <taxon>Sphingobacteriaceae</taxon>
        <taxon>Pedobacter</taxon>
    </lineage>
</organism>
<dbReference type="RefSeq" id="WP_269414560.1">
    <property type="nucleotide sequence ID" value="NZ_JAPWGL010000001.1"/>
</dbReference>
<proteinExistence type="predicted"/>
<comment type="caution">
    <text evidence="2">The sequence shown here is derived from an EMBL/GenBank/DDBJ whole genome shotgun (WGS) entry which is preliminary data.</text>
</comment>
<dbReference type="CDD" id="cd00146">
    <property type="entry name" value="PKD"/>
    <property type="match status" value="1"/>
</dbReference>
<dbReference type="SMART" id="SM00089">
    <property type="entry name" value="PKD"/>
    <property type="match status" value="1"/>
</dbReference>
<gene>
    <name evidence="2" type="ORF">O0931_04345</name>
</gene>
<dbReference type="PROSITE" id="PS50093">
    <property type="entry name" value="PKD"/>
    <property type="match status" value="1"/>
</dbReference>
<keyword evidence="3" id="KW-1185">Reference proteome</keyword>
<name>A0ABT4KUB1_9SPHI</name>
<dbReference type="InterPro" id="IPR026341">
    <property type="entry name" value="T9SS_type_B"/>
</dbReference>
<dbReference type="Gene3D" id="2.60.40.10">
    <property type="entry name" value="Immunoglobulins"/>
    <property type="match status" value="3"/>
</dbReference>
<dbReference type="InterPro" id="IPR000601">
    <property type="entry name" value="PKD_dom"/>
</dbReference>
<dbReference type="NCBIfam" id="TIGR04131">
    <property type="entry name" value="Bac_Flav_CTERM"/>
    <property type="match status" value="1"/>
</dbReference>
<dbReference type="EMBL" id="JAPWGL010000001">
    <property type="protein sequence ID" value="MCZ4222519.1"/>
    <property type="molecule type" value="Genomic_DNA"/>
</dbReference>
<dbReference type="InterPro" id="IPR035986">
    <property type="entry name" value="PKD_dom_sf"/>
</dbReference>
<evidence type="ECO:0000313" key="2">
    <source>
        <dbReference type="EMBL" id="MCZ4222519.1"/>
    </source>
</evidence>